<dbReference type="RefSeq" id="WP_002819741.1">
    <property type="nucleotide sequence ID" value="NZ_ACSE01000033.1"/>
</dbReference>
<proteinExistence type="predicted"/>
<dbReference type="AlphaFoldDB" id="D3LC63"/>
<dbReference type="GeneID" id="75065315"/>
<gene>
    <name evidence="1" type="ORF">AWRIB429_1943</name>
</gene>
<accession>D3LC63</accession>
<evidence type="ECO:0000313" key="1">
    <source>
        <dbReference type="EMBL" id="EFD87510.1"/>
    </source>
</evidence>
<dbReference type="OrthoDB" id="85826at2"/>
<comment type="caution">
    <text evidence="1">The sequence shown here is derived from an EMBL/GenBank/DDBJ whole genome shotgun (WGS) entry which is preliminary data.</text>
</comment>
<dbReference type="EMBL" id="ACSE01000033">
    <property type="protein sequence ID" value="EFD87510.1"/>
    <property type="molecule type" value="Genomic_DNA"/>
</dbReference>
<organism evidence="1 2">
    <name type="scientific">Oenococcus oeni AWRIB429</name>
    <dbReference type="NCBI Taxonomy" id="655225"/>
    <lineage>
        <taxon>Bacteria</taxon>
        <taxon>Bacillati</taxon>
        <taxon>Bacillota</taxon>
        <taxon>Bacilli</taxon>
        <taxon>Lactobacillales</taxon>
        <taxon>Lactobacillaceae</taxon>
        <taxon>Oenococcus</taxon>
    </lineage>
</organism>
<dbReference type="Proteomes" id="UP000003075">
    <property type="component" value="Unassembled WGS sequence"/>
</dbReference>
<reference evidence="1 2" key="1">
    <citation type="journal article" date="2010" name="Appl. Microbiol. Biotechnol.">
        <title>Genotypic diversity in Oenococcus oeni by high-density microarray comparative genome hybridization and whole genome sequencing.</title>
        <authorList>
            <person name="Borneman A.R."/>
            <person name="Bartowsky E.J."/>
            <person name="McCarthy J."/>
            <person name="Chambers P.J."/>
        </authorList>
    </citation>
    <scope>NUCLEOTIDE SEQUENCE [LARGE SCALE GENOMIC DNA]</scope>
    <source>
        <strain evidence="1 2">AWRIB429</strain>
    </source>
</reference>
<protein>
    <submittedName>
        <fullName evidence="1">Uncharacterized protein</fullName>
    </submittedName>
</protein>
<name>D3LC63_OENOE</name>
<sequence>MAINFLNFNKRADIGDYDDARNPYTGIDPAIQSTAFFLTNQSGCNALSYQFLLNNLRWKVLND</sequence>
<evidence type="ECO:0000313" key="2">
    <source>
        <dbReference type="Proteomes" id="UP000003075"/>
    </source>
</evidence>